<proteinExistence type="predicted"/>
<dbReference type="AlphaFoldDB" id="A0A9P9AQA9"/>
<dbReference type="OrthoDB" id="4741350at2759"/>
<sequence length="218" mass="25784">MSRRWYVDNDCDGRPQFVTIKRSRSYHHHNHKHHTDYYKVSREQWEALVEQNRVLAEANEAFGAQNEALRTSLSVSQAETQRLSYAVVPQLQEQIAALSAEIHALRHGSDTSSSRHHRELNRLRARVAGLETENKQLIDENADLRYRLAELSKQLDQGSNRRIAELTQELDYFKNQRRYWKSQFENLTDHYDSLRKILDAKSKKLAKYEDILRRHCLI</sequence>
<organism evidence="3 4">
    <name type="scientific">Thelonectria olida</name>
    <dbReference type="NCBI Taxonomy" id="1576542"/>
    <lineage>
        <taxon>Eukaryota</taxon>
        <taxon>Fungi</taxon>
        <taxon>Dikarya</taxon>
        <taxon>Ascomycota</taxon>
        <taxon>Pezizomycotina</taxon>
        <taxon>Sordariomycetes</taxon>
        <taxon>Hypocreomycetidae</taxon>
        <taxon>Hypocreales</taxon>
        <taxon>Nectriaceae</taxon>
        <taxon>Thelonectria</taxon>
    </lineage>
</organism>
<evidence type="ECO:0000313" key="4">
    <source>
        <dbReference type="Proteomes" id="UP000777438"/>
    </source>
</evidence>
<reference evidence="3 4" key="1">
    <citation type="journal article" date="2021" name="Nat. Commun.">
        <title>Genetic determinants of endophytism in the Arabidopsis root mycobiome.</title>
        <authorList>
            <person name="Mesny F."/>
            <person name="Miyauchi S."/>
            <person name="Thiergart T."/>
            <person name="Pickel B."/>
            <person name="Atanasova L."/>
            <person name="Karlsson M."/>
            <person name="Huettel B."/>
            <person name="Barry K.W."/>
            <person name="Haridas S."/>
            <person name="Chen C."/>
            <person name="Bauer D."/>
            <person name="Andreopoulos W."/>
            <person name="Pangilinan J."/>
            <person name="LaButti K."/>
            <person name="Riley R."/>
            <person name="Lipzen A."/>
            <person name="Clum A."/>
            <person name="Drula E."/>
            <person name="Henrissat B."/>
            <person name="Kohler A."/>
            <person name="Grigoriev I.V."/>
            <person name="Martin F.M."/>
            <person name="Hacquard S."/>
        </authorList>
    </citation>
    <scope>NUCLEOTIDE SEQUENCE [LARGE SCALE GENOMIC DNA]</scope>
    <source>
        <strain evidence="3 4">MPI-CAGE-CH-0241</strain>
    </source>
</reference>
<gene>
    <name evidence="3" type="ORF">B0T10DRAFT_563868</name>
</gene>
<dbReference type="EMBL" id="JAGPYM010000017">
    <property type="protein sequence ID" value="KAH6885882.1"/>
    <property type="molecule type" value="Genomic_DNA"/>
</dbReference>
<dbReference type="Proteomes" id="UP000777438">
    <property type="component" value="Unassembled WGS sequence"/>
</dbReference>
<feature type="coiled-coil region" evidence="1">
    <location>
        <begin position="113"/>
        <end position="161"/>
    </location>
</feature>
<keyword evidence="1" id="KW-0175">Coiled coil</keyword>
<evidence type="ECO:0000313" key="3">
    <source>
        <dbReference type="EMBL" id="KAH6885882.1"/>
    </source>
</evidence>
<comment type="caution">
    <text evidence="3">The sequence shown here is derived from an EMBL/GenBank/DDBJ whole genome shotgun (WGS) entry which is preliminary data.</text>
</comment>
<accession>A0A9P9AQA9</accession>
<dbReference type="InterPro" id="IPR058643">
    <property type="entry name" value="BRE1-like_CC"/>
</dbReference>
<name>A0A9P9AQA9_9HYPO</name>
<dbReference type="Pfam" id="PF26095">
    <property type="entry name" value="CC_Bre1"/>
    <property type="match status" value="1"/>
</dbReference>
<protein>
    <recommendedName>
        <fullName evidence="2">BRE1-like coiled-coil containing domain-containing protein</fullName>
    </recommendedName>
</protein>
<evidence type="ECO:0000256" key="1">
    <source>
        <dbReference type="SAM" id="Coils"/>
    </source>
</evidence>
<keyword evidence="4" id="KW-1185">Reference proteome</keyword>
<evidence type="ECO:0000259" key="2">
    <source>
        <dbReference type="Pfam" id="PF26095"/>
    </source>
</evidence>
<dbReference type="Gene3D" id="1.10.287.1490">
    <property type="match status" value="1"/>
</dbReference>
<feature type="domain" description="BRE1-like coiled-coil containing" evidence="2">
    <location>
        <begin position="31"/>
        <end position="162"/>
    </location>
</feature>